<evidence type="ECO:0000313" key="1">
    <source>
        <dbReference type="EMBL" id="CRL07441.1"/>
    </source>
</evidence>
<name>A0A1J1J8X6_9DIPT</name>
<reference evidence="1 2" key="1">
    <citation type="submission" date="2015-04" db="EMBL/GenBank/DDBJ databases">
        <authorList>
            <person name="Syromyatnikov M.Y."/>
            <person name="Popov V.N."/>
        </authorList>
    </citation>
    <scope>NUCLEOTIDE SEQUENCE [LARGE SCALE GENOMIC DNA]</scope>
</reference>
<evidence type="ECO:0000313" key="2">
    <source>
        <dbReference type="Proteomes" id="UP000183832"/>
    </source>
</evidence>
<accession>A0A1J1J8X6</accession>
<dbReference type="AlphaFoldDB" id="A0A1J1J8X6"/>
<proteinExistence type="predicted"/>
<dbReference type="Proteomes" id="UP000183832">
    <property type="component" value="Unassembled WGS sequence"/>
</dbReference>
<gene>
    <name evidence="1" type="ORF">CLUMA_CG020413</name>
</gene>
<organism evidence="1 2">
    <name type="scientific">Clunio marinus</name>
    <dbReference type="NCBI Taxonomy" id="568069"/>
    <lineage>
        <taxon>Eukaryota</taxon>
        <taxon>Metazoa</taxon>
        <taxon>Ecdysozoa</taxon>
        <taxon>Arthropoda</taxon>
        <taxon>Hexapoda</taxon>
        <taxon>Insecta</taxon>
        <taxon>Pterygota</taxon>
        <taxon>Neoptera</taxon>
        <taxon>Endopterygota</taxon>
        <taxon>Diptera</taxon>
        <taxon>Nematocera</taxon>
        <taxon>Chironomoidea</taxon>
        <taxon>Chironomidae</taxon>
        <taxon>Clunio</taxon>
    </lineage>
</organism>
<dbReference type="EMBL" id="CVRI01000071">
    <property type="protein sequence ID" value="CRL07441.1"/>
    <property type="molecule type" value="Genomic_DNA"/>
</dbReference>
<keyword evidence="2" id="KW-1185">Reference proteome</keyword>
<protein>
    <submittedName>
        <fullName evidence="1">CLUMA_CG020413, isoform A</fullName>
    </submittedName>
</protein>
<sequence>MSHSKPIEVDLFFLTHQNTLLEDIPRVELTTQAAHDRFNLLLAKRRLSVATQAGDEGLYEFIDRLINLARTANIPRNDPLVSRSFYRGASNRQLALLAFHLFVEVLIIKMQFCNFNPRRQMFRGK</sequence>